<evidence type="ECO:0000313" key="8">
    <source>
        <dbReference type="Proteomes" id="UP000694240"/>
    </source>
</evidence>
<evidence type="ECO:0000256" key="4">
    <source>
        <dbReference type="PROSITE-ProRule" id="PRU00175"/>
    </source>
</evidence>
<dbReference type="AlphaFoldDB" id="A0A8T2C6P0"/>
<sequence>MEDEIRKLYSCAICYNLLDQATALKRCNHIFCLKCIYGKITQHDWKCCPVCYVDFGPDPLRILRHDDPLLLSMERNNLFPERGDEETESEQGESETESESSEETDSDNLEDMEVESENDEPKP</sequence>
<organism evidence="7 8">
    <name type="scientific">Arabidopsis thaliana x Arabidopsis arenosa</name>
    <dbReference type="NCBI Taxonomy" id="1240361"/>
    <lineage>
        <taxon>Eukaryota</taxon>
        <taxon>Viridiplantae</taxon>
        <taxon>Streptophyta</taxon>
        <taxon>Embryophyta</taxon>
        <taxon>Tracheophyta</taxon>
        <taxon>Spermatophyta</taxon>
        <taxon>Magnoliopsida</taxon>
        <taxon>eudicotyledons</taxon>
        <taxon>Gunneridae</taxon>
        <taxon>Pentapetalae</taxon>
        <taxon>rosids</taxon>
        <taxon>malvids</taxon>
        <taxon>Brassicales</taxon>
        <taxon>Brassicaceae</taxon>
        <taxon>Camelineae</taxon>
        <taxon>Arabidopsis</taxon>
    </lineage>
</organism>
<dbReference type="PROSITE" id="PS50089">
    <property type="entry name" value="ZF_RING_2"/>
    <property type="match status" value="1"/>
</dbReference>
<reference evidence="7 8" key="1">
    <citation type="submission" date="2020-12" db="EMBL/GenBank/DDBJ databases">
        <title>Concerted genomic and epigenomic changes stabilize Arabidopsis allopolyploids.</title>
        <authorList>
            <person name="Chen Z."/>
        </authorList>
    </citation>
    <scope>NUCLEOTIDE SEQUENCE [LARGE SCALE GENOMIC DNA]</scope>
    <source>
        <strain evidence="7">Allo738</strain>
        <tissue evidence="7">Leaf</tissue>
    </source>
</reference>
<dbReference type="GO" id="GO:0004842">
    <property type="term" value="F:ubiquitin-protein transferase activity"/>
    <property type="evidence" value="ECO:0007669"/>
    <property type="project" value="InterPro"/>
</dbReference>
<evidence type="ECO:0000256" key="5">
    <source>
        <dbReference type="SAM" id="MobiDB-lite"/>
    </source>
</evidence>
<gene>
    <name evidence="7" type="ORF">ISN45_Aa01g027100</name>
</gene>
<proteinExistence type="predicted"/>
<dbReference type="InterPro" id="IPR001841">
    <property type="entry name" value="Znf_RING"/>
</dbReference>
<dbReference type="PANTHER" id="PTHR46293">
    <property type="entry name" value="E3 UBIQUITIN PROTEIN LIGASE DRIP1"/>
    <property type="match status" value="1"/>
</dbReference>
<feature type="domain" description="RING-type" evidence="6">
    <location>
        <begin position="11"/>
        <end position="51"/>
    </location>
</feature>
<dbReference type="GO" id="GO:0008270">
    <property type="term" value="F:zinc ion binding"/>
    <property type="evidence" value="ECO:0007669"/>
    <property type="project" value="UniProtKB-KW"/>
</dbReference>
<dbReference type="SMART" id="SM00184">
    <property type="entry name" value="RING"/>
    <property type="match status" value="1"/>
</dbReference>
<evidence type="ECO:0000256" key="3">
    <source>
        <dbReference type="ARBA" id="ARBA00022833"/>
    </source>
</evidence>
<name>A0A8T2C6P0_9BRAS</name>
<feature type="region of interest" description="Disordered" evidence="5">
    <location>
        <begin position="75"/>
        <end position="123"/>
    </location>
</feature>
<evidence type="ECO:0000259" key="6">
    <source>
        <dbReference type="PROSITE" id="PS50089"/>
    </source>
</evidence>
<dbReference type="Pfam" id="PF13923">
    <property type="entry name" value="zf-C3HC4_2"/>
    <property type="match status" value="1"/>
</dbReference>
<dbReference type="InterPro" id="IPR017907">
    <property type="entry name" value="Znf_RING_CS"/>
</dbReference>
<accession>A0A8T2C6P0</accession>
<feature type="compositionally biased region" description="Acidic residues" evidence="5">
    <location>
        <begin position="83"/>
        <end position="123"/>
    </location>
</feature>
<dbReference type="PANTHER" id="PTHR46293:SF13">
    <property type="entry name" value="UBIQUITIN-LIKE DOMAIN-CONTAINING PROTEIN"/>
    <property type="match status" value="1"/>
</dbReference>
<keyword evidence="2 4" id="KW-0863">Zinc-finger</keyword>
<dbReference type="PROSITE" id="PS00518">
    <property type="entry name" value="ZF_RING_1"/>
    <property type="match status" value="1"/>
</dbReference>
<dbReference type="InterPro" id="IPR044807">
    <property type="entry name" value="DRIP1-like"/>
</dbReference>
<keyword evidence="8" id="KW-1185">Reference proteome</keyword>
<protein>
    <submittedName>
        <fullName evidence="7">Zinc finger RING-type</fullName>
    </submittedName>
</protein>
<comment type="caution">
    <text evidence="7">The sequence shown here is derived from an EMBL/GenBank/DDBJ whole genome shotgun (WGS) entry which is preliminary data.</text>
</comment>
<keyword evidence="1" id="KW-0479">Metal-binding</keyword>
<evidence type="ECO:0000256" key="2">
    <source>
        <dbReference type="ARBA" id="ARBA00022771"/>
    </source>
</evidence>
<keyword evidence="3" id="KW-0862">Zinc</keyword>
<dbReference type="Proteomes" id="UP000694240">
    <property type="component" value="Chromosome 6"/>
</dbReference>
<evidence type="ECO:0000256" key="1">
    <source>
        <dbReference type="ARBA" id="ARBA00022723"/>
    </source>
</evidence>
<evidence type="ECO:0000313" key="7">
    <source>
        <dbReference type="EMBL" id="KAG7593926.1"/>
    </source>
</evidence>
<dbReference type="EMBL" id="JAEFBK010000006">
    <property type="protein sequence ID" value="KAG7593926.1"/>
    <property type="molecule type" value="Genomic_DNA"/>
</dbReference>